<evidence type="ECO:0000313" key="2">
    <source>
        <dbReference type="EMBL" id="PXX56845.1"/>
    </source>
</evidence>
<evidence type="ECO:0000313" key="3">
    <source>
        <dbReference type="Proteomes" id="UP000248057"/>
    </source>
</evidence>
<accession>A0A2V3YBU3</accession>
<reference evidence="2 3" key="1">
    <citation type="submission" date="2018-05" db="EMBL/GenBank/DDBJ databases">
        <title>Genomic Encyclopedia of Type Strains, Phase IV (KMG-IV): sequencing the most valuable type-strain genomes for metagenomic binning, comparative biology and taxonomic classification.</title>
        <authorList>
            <person name="Goeker M."/>
        </authorList>
    </citation>
    <scope>NUCLEOTIDE SEQUENCE [LARGE SCALE GENOMIC DNA]</scope>
    <source>
        <strain evidence="2 3">DSM 24995</strain>
    </source>
</reference>
<dbReference type="Pfam" id="PF04854">
    <property type="entry name" value="DUF624"/>
    <property type="match status" value="1"/>
</dbReference>
<feature type="transmembrane region" description="Helical" evidence="1">
    <location>
        <begin position="79"/>
        <end position="98"/>
    </location>
</feature>
<dbReference type="EMBL" id="QJKD01000001">
    <property type="protein sequence ID" value="PXX56845.1"/>
    <property type="molecule type" value="Genomic_DNA"/>
</dbReference>
<keyword evidence="3" id="KW-1185">Reference proteome</keyword>
<keyword evidence="1" id="KW-0472">Membrane</keyword>
<gene>
    <name evidence="2" type="ORF">DFR60_101149</name>
</gene>
<dbReference type="AlphaFoldDB" id="A0A2V3YBU3"/>
<comment type="caution">
    <text evidence="2">The sequence shown here is derived from an EMBL/GenBank/DDBJ whole genome shotgun (WGS) entry which is preliminary data.</text>
</comment>
<dbReference type="RefSeq" id="WP_110321168.1">
    <property type="nucleotide sequence ID" value="NZ_QJKD01000001.1"/>
</dbReference>
<feature type="transmembrane region" description="Helical" evidence="1">
    <location>
        <begin position="168"/>
        <end position="188"/>
    </location>
</feature>
<keyword evidence="1" id="KW-0812">Transmembrane</keyword>
<feature type="transmembrane region" description="Helical" evidence="1">
    <location>
        <begin position="23"/>
        <end position="49"/>
    </location>
</feature>
<dbReference type="InterPro" id="IPR006938">
    <property type="entry name" value="DUF624"/>
</dbReference>
<proteinExistence type="predicted"/>
<dbReference type="Proteomes" id="UP000248057">
    <property type="component" value="Unassembled WGS sequence"/>
</dbReference>
<dbReference type="GeneID" id="86059505"/>
<feature type="transmembrane region" description="Helical" evidence="1">
    <location>
        <begin position="104"/>
        <end position="128"/>
    </location>
</feature>
<sequence length="205" mass="23456">MNFNSIFSYDNPMTRFLAKLGKLLWLNILWLITSLPLFTLGASTCALYYTTLRLVRDEEGYLTREYFHAFRNGFPKASFFFFFIAAVTAVCCTDFFYFGKSELLALRFLAFLIAGFLLFFLFAAVYLLPLTAQYDNTIGGTFRAALGIASQNLHWSFCLLILNVALPLVILFRFLPLIVFGPALPVFLQSYLLNRIFKNCSVNEI</sequence>
<evidence type="ECO:0000256" key="1">
    <source>
        <dbReference type="SAM" id="Phobius"/>
    </source>
</evidence>
<protein>
    <submittedName>
        <fullName evidence="2">Putative membrane protein YesL</fullName>
    </submittedName>
</protein>
<name>A0A2V3YBU3_9FIRM</name>
<keyword evidence="1" id="KW-1133">Transmembrane helix</keyword>
<organism evidence="2 3">
    <name type="scientific">Hungatella effluvii</name>
    <dbReference type="NCBI Taxonomy" id="1096246"/>
    <lineage>
        <taxon>Bacteria</taxon>
        <taxon>Bacillati</taxon>
        <taxon>Bacillota</taxon>
        <taxon>Clostridia</taxon>
        <taxon>Lachnospirales</taxon>
        <taxon>Lachnospiraceae</taxon>
        <taxon>Hungatella</taxon>
    </lineage>
</organism>